<proteinExistence type="predicted"/>
<name>A0ABQ9UG04_SAGOE</name>
<keyword evidence="2" id="KW-1185">Reference proteome</keyword>
<comment type="caution">
    <text evidence="1">The sequence shown here is derived from an EMBL/GenBank/DDBJ whole genome shotgun (WGS) entry which is preliminary data.</text>
</comment>
<sequence length="134" mass="14906">MEIFTARHPACTGQYDALHSEDLLYGGTTPRNQIYIVGYIHPLRVFQFVPSEMFDLIPRNTKQEKKTNGVVIEPTQSLADESSFALLFSLPQIQAAVAGPLPALERAHVIHFQATPGLWQPVRLAIPGHKALFT</sequence>
<gene>
    <name evidence="1" type="ORF">P7K49_027140</name>
</gene>
<dbReference type="EMBL" id="JASSZA010000013">
    <property type="protein sequence ID" value="KAK2095724.1"/>
    <property type="molecule type" value="Genomic_DNA"/>
</dbReference>
<accession>A0ABQ9UG04</accession>
<reference evidence="1 2" key="1">
    <citation type="submission" date="2023-05" db="EMBL/GenBank/DDBJ databases">
        <title>B98-5 Cell Line De Novo Hybrid Assembly: An Optical Mapping Approach.</title>
        <authorList>
            <person name="Kananen K."/>
            <person name="Auerbach J.A."/>
            <person name="Kautto E."/>
            <person name="Blachly J.S."/>
        </authorList>
    </citation>
    <scope>NUCLEOTIDE SEQUENCE [LARGE SCALE GENOMIC DNA]</scope>
    <source>
        <strain evidence="1">B95-8</strain>
        <tissue evidence="1">Cell line</tissue>
    </source>
</reference>
<protein>
    <submittedName>
        <fullName evidence="1">Uncharacterized protein</fullName>
    </submittedName>
</protein>
<dbReference type="Proteomes" id="UP001266305">
    <property type="component" value="Unassembled WGS sequence"/>
</dbReference>
<evidence type="ECO:0000313" key="1">
    <source>
        <dbReference type="EMBL" id="KAK2095724.1"/>
    </source>
</evidence>
<evidence type="ECO:0000313" key="2">
    <source>
        <dbReference type="Proteomes" id="UP001266305"/>
    </source>
</evidence>
<organism evidence="1 2">
    <name type="scientific">Saguinus oedipus</name>
    <name type="common">Cotton-top tamarin</name>
    <name type="synonym">Oedipomidas oedipus</name>
    <dbReference type="NCBI Taxonomy" id="9490"/>
    <lineage>
        <taxon>Eukaryota</taxon>
        <taxon>Metazoa</taxon>
        <taxon>Chordata</taxon>
        <taxon>Craniata</taxon>
        <taxon>Vertebrata</taxon>
        <taxon>Euteleostomi</taxon>
        <taxon>Mammalia</taxon>
        <taxon>Eutheria</taxon>
        <taxon>Euarchontoglires</taxon>
        <taxon>Primates</taxon>
        <taxon>Haplorrhini</taxon>
        <taxon>Platyrrhini</taxon>
        <taxon>Cebidae</taxon>
        <taxon>Callitrichinae</taxon>
        <taxon>Saguinus</taxon>
    </lineage>
</organism>